<feature type="chain" id="PRO_5042486780" description="Apple domain-containing protein" evidence="3">
    <location>
        <begin position="19"/>
        <end position="318"/>
    </location>
</feature>
<evidence type="ECO:0000256" key="2">
    <source>
        <dbReference type="SAM" id="MobiDB-lite"/>
    </source>
</evidence>
<name>A0AAJ0G226_9HYPO</name>
<gene>
    <name evidence="5" type="ORF">QQS21_001355</name>
</gene>
<evidence type="ECO:0000256" key="3">
    <source>
        <dbReference type="SAM" id="SignalP"/>
    </source>
</evidence>
<feature type="domain" description="Apple" evidence="4">
    <location>
        <begin position="59"/>
        <end position="101"/>
    </location>
</feature>
<dbReference type="AlphaFoldDB" id="A0AAJ0G226"/>
<feature type="coiled-coil region" evidence="1">
    <location>
        <begin position="164"/>
        <end position="202"/>
    </location>
</feature>
<feature type="signal peptide" evidence="3">
    <location>
        <begin position="1"/>
        <end position="18"/>
    </location>
</feature>
<feature type="region of interest" description="Disordered" evidence="2">
    <location>
        <begin position="293"/>
        <end position="318"/>
    </location>
</feature>
<dbReference type="Pfam" id="PF00024">
    <property type="entry name" value="PAN_1"/>
    <property type="match status" value="1"/>
</dbReference>
<dbReference type="Proteomes" id="UP001251528">
    <property type="component" value="Unassembled WGS sequence"/>
</dbReference>
<evidence type="ECO:0000256" key="1">
    <source>
        <dbReference type="SAM" id="Coils"/>
    </source>
</evidence>
<keyword evidence="3" id="KW-0732">Signal</keyword>
<proteinExistence type="predicted"/>
<reference evidence="5" key="1">
    <citation type="submission" date="2023-06" db="EMBL/GenBank/DDBJ databases">
        <title>Conoideocrella luteorostrata (Hypocreales: Clavicipitaceae), a potential biocontrol fungus for elongate hemlock scale in United States Christmas tree production areas.</title>
        <authorList>
            <person name="Barrett H."/>
            <person name="Lovett B."/>
            <person name="Macias A.M."/>
            <person name="Stajich J.E."/>
            <person name="Kasson M.T."/>
        </authorList>
    </citation>
    <scope>NUCLEOTIDE SEQUENCE</scope>
    <source>
        <strain evidence="5">ARSEF 14590</strain>
    </source>
</reference>
<organism evidence="5 6">
    <name type="scientific">Conoideocrella luteorostrata</name>
    <dbReference type="NCBI Taxonomy" id="1105319"/>
    <lineage>
        <taxon>Eukaryota</taxon>
        <taxon>Fungi</taxon>
        <taxon>Dikarya</taxon>
        <taxon>Ascomycota</taxon>
        <taxon>Pezizomycotina</taxon>
        <taxon>Sordariomycetes</taxon>
        <taxon>Hypocreomycetidae</taxon>
        <taxon>Hypocreales</taxon>
        <taxon>Clavicipitaceae</taxon>
        <taxon>Conoideocrella</taxon>
    </lineage>
</organism>
<protein>
    <recommendedName>
        <fullName evidence="4">Apple domain-containing protein</fullName>
    </recommendedName>
</protein>
<evidence type="ECO:0000259" key="4">
    <source>
        <dbReference type="Pfam" id="PF00024"/>
    </source>
</evidence>
<dbReference type="InterPro" id="IPR003609">
    <property type="entry name" value="Pan_app"/>
</dbReference>
<accession>A0AAJ0G226</accession>
<keyword evidence="1" id="KW-0175">Coiled coil</keyword>
<keyword evidence="6" id="KW-1185">Reference proteome</keyword>
<evidence type="ECO:0000313" key="5">
    <source>
        <dbReference type="EMBL" id="KAK2612584.1"/>
    </source>
</evidence>
<comment type="caution">
    <text evidence="5">The sequence shown here is derived from an EMBL/GenBank/DDBJ whole genome shotgun (WGS) entry which is preliminary data.</text>
</comment>
<evidence type="ECO:0000313" key="6">
    <source>
        <dbReference type="Proteomes" id="UP001251528"/>
    </source>
</evidence>
<sequence>MKNQFIIIPFALVTLTSAQSEARKDYAAICRADPPKTAKTFDNGYEVEYVCDSAGDSETLISSSTVSSSDECAQSCKSIKGCKASDWFYNTGLCNTYSSASVGDVVTGSVFMKRLSPEEPVDDEADEDAEKCKKKLQGCLAEKDDMKDDLDKCKKDLQSCLAGKDDLQDELKMCQEAWEKEKKECDTKKKDLETKLATCRKEVEAHKPDPVWERRKAAMKICGYGGRKTITSGKYTYTAHCQRTVAPTSNFYRQAALSVDDCLAECSKDPKCKAIHYVIMNDAHCKFLGAASDKPRPVAEEGDCPRSPMIGFLPSPRK</sequence>
<dbReference type="EMBL" id="JASWJB010000014">
    <property type="protein sequence ID" value="KAK2612584.1"/>
    <property type="molecule type" value="Genomic_DNA"/>
</dbReference>